<dbReference type="EMBL" id="REGN01002302">
    <property type="protein sequence ID" value="RNA28995.1"/>
    <property type="molecule type" value="Genomic_DNA"/>
</dbReference>
<protein>
    <submittedName>
        <fullName evidence="1">Uncharacterized protein</fullName>
    </submittedName>
</protein>
<accession>A0A3M7S054</accession>
<name>A0A3M7S054_BRAPC</name>
<proteinExistence type="predicted"/>
<keyword evidence="2" id="KW-1185">Reference proteome</keyword>
<evidence type="ECO:0000313" key="1">
    <source>
        <dbReference type="EMBL" id="RNA28995.1"/>
    </source>
</evidence>
<comment type="caution">
    <text evidence="1">The sequence shown here is derived from an EMBL/GenBank/DDBJ whole genome shotgun (WGS) entry which is preliminary data.</text>
</comment>
<reference evidence="1 2" key="1">
    <citation type="journal article" date="2018" name="Sci. Rep.">
        <title>Genomic signatures of local adaptation to the degree of environmental predictability in rotifers.</title>
        <authorList>
            <person name="Franch-Gras L."/>
            <person name="Hahn C."/>
            <person name="Garcia-Roger E.M."/>
            <person name="Carmona M.J."/>
            <person name="Serra M."/>
            <person name="Gomez A."/>
        </authorList>
    </citation>
    <scope>NUCLEOTIDE SEQUENCE [LARGE SCALE GENOMIC DNA]</scope>
    <source>
        <strain evidence="1">HYR1</strain>
    </source>
</reference>
<sequence>MAEPSLQPTWLQYDQNIKGPRTAPNISTFFNVSRKKLKSETENCPTLFFCCQSELITKNKTS</sequence>
<dbReference type="Proteomes" id="UP000276133">
    <property type="component" value="Unassembled WGS sequence"/>
</dbReference>
<gene>
    <name evidence="1" type="ORF">BpHYR1_011991</name>
</gene>
<evidence type="ECO:0000313" key="2">
    <source>
        <dbReference type="Proteomes" id="UP000276133"/>
    </source>
</evidence>
<organism evidence="1 2">
    <name type="scientific">Brachionus plicatilis</name>
    <name type="common">Marine rotifer</name>
    <name type="synonym">Brachionus muelleri</name>
    <dbReference type="NCBI Taxonomy" id="10195"/>
    <lineage>
        <taxon>Eukaryota</taxon>
        <taxon>Metazoa</taxon>
        <taxon>Spiralia</taxon>
        <taxon>Gnathifera</taxon>
        <taxon>Rotifera</taxon>
        <taxon>Eurotatoria</taxon>
        <taxon>Monogononta</taxon>
        <taxon>Pseudotrocha</taxon>
        <taxon>Ploima</taxon>
        <taxon>Brachionidae</taxon>
        <taxon>Brachionus</taxon>
    </lineage>
</organism>
<dbReference type="AlphaFoldDB" id="A0A3M7S054"/>